<evidence type="ECO:0000313" key="1">
    <source>
        <dbReference type="EMBL" id="EKK01130.1"/>
    </source>
</evidence>
<proteinExistence type="predicted"/>
<reference evidence="1 2" key="1">
    <citation type="journal article" date="2013" name="Mar. Genomics">
        <title>Expression of sulfatases in Rhodopirellula baltica and the diversity of sulfatases in the genus Rhodopirellula.</title>
        <authorList>
            <person name="Wegner C.E."/>
            <person name="Richter-Heitmann T."/>
            <person name="Klindworth A."/>
            <person name="Klockow C."/>
            <person name="Richter M."/>
            <person name="Achstetter T."/>
            <person name="Glockner F.O."/>
            <person name="Harder J."/>
        </authorList>
    </citation>
    <scope>NUCLEOTIDE SEQUENCE [LARGE SCALE GENOMIC DNA]</scope>
    <source>
        <strain evidence="1 2">SH28</strain>
    </source>
</reference>
<gene>
    <name evidence="1" type="ORF">RBSH_03529</name>
</gene>
<sequence length="52" mass="5843">MGCESRKSLAAIDGWSQFNRTVHHRFYASGWAQFVSGDLVATWRLNESPLAS</sequence>
<dbReference type="Proteomes" id="UP000007993">
    <property type="component" value="Unassembled WGS sequence"/>
</dbReference>
<comment type="caution">
    <text evidence="1">The sequence shown here is derived from an EMBL/GenBank/DDBJ whole genome shotgun (WGS) entry which is preliminary data.</text>
</comment>
<accession>K5CCA1</accession>
<dbReference type="AlphaFoldDB" id="K5CCA1"/>
<protein>
    <submittedName>
        <fullName evidence="1">Uncharacterized protein</fullName>
    </submittedName>
</protein>
<organism evidence="1 2">
    <name type="scientific">Rhodopirellula baltica SH28</name>
    <dbReference type="NCBI Taxonomy" id="993517"/>
    <lineage>
        <taxon>Bacteria</taxon>
        <taxon>Pseudomonadati</taxon>
        <taxon>Planctomycetota</taxon>
        <taxon>Planctomycetia</taxon>
        <taxon>Pirellulales</taxon>
        <taxon>Pirellulaceae</taxon>
        <taxon>Rhodopirellula</taxon>
    </lineage>
</organism>
<evidence type="ECO:0000313" key="2">
    <source>
        <dbReference type="Proteomes" id="UP000007993"/>
    </source>
</evidence>
<dbReference type="EMBL" id="AMCW01000104">
    <property type="protein sequence ID" value="EKK01130.1"/>
    <property type="molecule type" value="Genomic_DNA"/>
</dbReference>
<name>K5CCA1_RHOBT</name>